<dbReference type="EMBL" id="BK014808">
    <property type="protein sequence ID" value="DAD76791.1"/>
    <property type="molecule type" value="Genomic_DNA"/>
</dbReference>
<protein>
    <submittedName>
        <fullName evidence="1">Rad52/22 family double-strand break repair protein</fullName>
    </submittedName>
</protein>
<reference evidence="1" key="1">
    <citation type="journal article" date="2021" name="Proc. Natl. Acad. Sci. U.S.A.">
        <title>A Catalog of Tens of Thousands of Viruses from Human Metagenomes Reveals Hidden Associations with Chronic Diseases.</title>
        <authorList>
            <person name="Tisza M.J."/>
            <person name="Buck C.B."/>
        </authorList>
    </citation>
    <scope>NUCLEOTIDE SEQUENCE</scope>
    <source>
        <strain evidence="1">CtdxI18</strain>
    </source>
</reference>
<evidence type="ECO:0000313" key="1">
    <source>
        <dbReference type="EMBL" id="DAD76791.1"/>
    </source>
</evidence>
<accession>A0A8S5M3Y4</accession>
<sequence length="209" mass="23528">MENMKIYEAVRKVPDSAKKNISAGRLKGMTDINPMWRIKALTEQFGPCGIGWKVEVSRTWQDLGADGVVTVYVQLLLYVKYNDEWSAPIPGIGGSSLVAKESKGLYTSDECYKMAYTDALSVCCKMLGFGADVYWAADRTKYQQVQPQDTKKEQARQQAAEKISPDQVAILKGNAENERVKKALVYYKVSRIEDLTRHQADQIFMKLGL</sequence>
<organism evidence="1">
    <name type="scientific">Myoviridae sp. ctdxI18</name>
    <dbReference type="NCBI Taxonomy" id="2826673"/>
    <lineage>
        <taxon>Viruses</taxon>
        <taxon>Duplodnaviria</taxon>
        <taxon>Heunggongvirae</taxon>
        <taxon>Uroviricota</taxon>
        <taxon>Caudoviricetes</taxon>
    </lineage>
</organism>
<proteinExistence type="predicted"/>
<name>A0A8S5M3Y4_9CAUD</name>